<accession>A0A8X6QC83</accession>
<protein>
    <submittedName>
        <fullName evidence="1">Uncharacterized protein</fullName>
    </submittedName>
</protein>
<evidence type="ECO:0000313" key="1">
    <source>
        <dbReference type="EMBL" id="GFU13700.1"/>
    </source>
</evidence>
<evidence type="ECO:0000313" key="2">
    <source>
        <dbReference type="Proteomes" id="UP000887013"/>
    </source>
</evidence>
<dbReference type="Proteomes" id="UP000887013">
    <property type="component" value="Unassembled WGS sequence"/>
</dbReference>
<dbReference type="EMBL" id="BMAW01125711">
    <property type="protein sequence ID" value="GFU13700.1"/>
    <property type="molecule type" value="Genomic_DNA"/>
</dbReference>
<dbReference type="AlphaFoldDB" id="A0A8X6QC83"/>
<proteinExistence type="predicted"/>
<name>A0A8X6QC83_NEPPI</name>
<comment type="caution">
    <text evidence="1">The sequence shown here is derived from an EMBL/GenBank/DDBJ whole genome shotgun (WGS) entry which is preliminary data.</text>
</comment>
<gene>
    <name evidence="1" type="ORF">NPIL_481871</name>
</gene>
<feature type="non-terminal residue" evidence="1">
    <location>
        <position position="1"/>
    </location>
</feature>
<sequence>RSRQRASYAKPPAIRSTRRDYYRCRSRYVNAAALQRVTMMAHTASKQLFAPRLPPRQTHRRRMLSSTYVVCRVIRRSRRPLRDTPRLQPLTLRAEKTVQQIRRRCAEA</sequence>
<reference evidence="1" key="1">
    <citation type="submission" date="2020-08" db="EMBL/GenBank/DDBJ databases">
        <title>Multicomponent nature underlies the extraordinary mechanical properties of spider dragline silk.</title>
        <authorList>
            <person name="Kono N."/>
            <person name="Nakamura H."/>
            <person name="Mori M."/>
            <person name="Yoshida Y."/>
            <person name="Ohtoshi R."/>
            <person name="Malay A.D."/>
            <person name="Moran D.A.P."/>
            <person name="Tomita M."/>
            <person name="Numata K."/>
            <person name="Arakawa K."/>
        </authorList>
    </citation>
    <scope>NUCLEOTIDE SEQUENCE</scope>
</reference>
<keyword evidence="2" id="KW-1185">Reference proteome</keyword>
<organism evidence="1 2">
    <name type="scientific">Nephila pilipes</name>
    <name type="common">Giant wood spider</name>
    <name type="synonym">Nephila maculata</name>
    <dbReference type="NCBI Taxonomy" id="299642"/>
    <lineage>
        <taxon>Eukaryota</taxon>
        <taxon>Metazoa</taxon>
        <taxon>Ecdysozoa</taxon>
        <taxon>Arthropoda</taxon>
        <taxon>Chelicerata</taxon>
        <taxon>Arachnida</taxon>
        <taxon>Araneae</taxon>
        <taxon>Araneomorphae</taxon>
        <taxon>Entelegynae</taxon>
        <taxon>Araneoidea</taxon>
        <taxon>Nephilidae</taxon>
        <taxon>Nephila</taxon>
    </lineage>
</organism>